<evidence type="ECO:0000313" key="11">
    <source>
        <dbReference type="EMBL" id="RWS06392.1"/>
    </source>
</evidence>
<gene>
    <name evidence="10" type="ORF">B4U79_03657</name>
    <name evidence="11" type="ORF">B4U79_08948</name>
</gene>
<dbReference type="OrthoDB" id="10261013at2759"/>
<comment type="subcellular location">
    <subcellularLocation>
        <location evidence="2">Cytoplasm</location>
    </subcellularLocation>
    <subcellularLocation>
        <location evidence="1">Nucleus</location>
    </subcellularLocation>
</comment>
<dbReference type="SUPFAM" id="SSF48371">
    <property type="entry name" value="ARM repeat"/>
    <property type="match status" value="1"/>
</dbReference>
<dbReference type="GO" id="GO:0005737">
    <property type="term" value="C:cytoplasm"/>
    <property type="evidence" value="ECO:0007669"/>
    <property type="project" value="UniProtKB-SubCell"/>
</dbReference>
<keyword evidence="5" id="KW-0963">Cytoplasm</keyword>
<dbReference type="InterPro" id="IPR013598">
    <property type="entry name" value="Exportin-1/Importin-b-like"/>
</dbReference>
<feature type="domain" description="Importin N-terminal" evidence="8">
    <location>
        <begin position="37"/>
        <end position="101"/>
    </location>
</feature>
<dbReference type="GO" id="GO:0031267">
    <property type="term" value="F:small GTPase binding"/>
    <property type="evidence" value="ECO:0007669"/>
    <property type="project" value="InterPro"/>
</dbReference>
<evidence type="ECO:0000256" key="2">
    <source>
        <dbReference type="ARBA" id="ARBA00004496"/>
    </source>
</evidence>
<dbReference type="EMBL" id="NCKU01004140">
    <property type="protein sequence ID" value="RWS06392.1"/>
    <property type="molecule type" value="Genomic_DNA"/>
</dbReference>
<evidence type="ECO:0000259" key="9">
    <source>
        <dbReference type="Pfam" id="PF08389"/>
    </source>
</evidence>
<reference evidence="10 12" key="1">
    <citation type="journal article" date="2018" name="Gigascience">
        <title>Genomes of trombidid mites reveal novel predicted allergens and laterally-transferred genes associated with secondary metabolism.</title>
        <authorList>
            <person name="Dong X."/>
            <person name="Chaisiri K."/>
            <person name="Xia D."/>
            <person name="Armstrong S.D."/>
            <person name="Fang Y."/>
            <person name="Donnelly M.J."/>
            <person name="Kadowaki T."/>
            <person name="McGarry J.W."/>
            <person name="Darby A.C."/>
            <person name="Makepeace B.L."/>
        </authorList>
    </citation>
    <scope>NUCLEOTIDE SEQUENCE [LARGE SCALE GENOMIC DNA]</scope>
    <source>
        <strain evidence="10">UoL-WK</strain>
    </source>
</reference>
<keyword evidence="4" id="KW-0813">Transport</keyword>
<evidence type="ECO:0000259" key="8">
    <source>
        <dbReference type="Pfam" id="PF03810"/>
    </source>
</evidence>
<evidence type="ECO:0000313" key="12">
    <source>
        <dbReference type="Proteomes" id="UP000285301"/>
    </source>
</evidence>
<proteinExistence type="inferred from homology"/>
<evidence type="ECO:0000256" key="7">
    <source>
        <dbReference type="ARBA" id="ARBA00023242"/>
    </source>
</evidence>
<dbReference type="Pfam" id="PF03810">
    <property type="entry name" value="IBN_N"/>
    <property type="match status" value="1"/>
</dbReference>
<dbReference type="GO" id="GO:0006611">
    <property type="term" value="P:protein export from nucleus"/>
    <property type="evidence" value="ECO:0007669"/>
    <property type="project" value="InterPro"/>
</dbReference>
<dbReference type="InterPro" id="IPR016024">
    <property type="entry name" value="ARM-type_fold"/>
</dbReference>
<dbReference type="InterPro" id="IPR011989">
    <property type="entry name" value="ARM-like"/>
</dbReference>
<protein>
    <submittedName>
        <fullName evidence="10">Exportin-6-like isoform X1</fullName>
    </submittedName>
</protein>
<sequence length="1144" mass="131448">MSAIASPESAECLFALESLMNEFFHPLTSNERKREIETTLNAFSEQQYSWSHCLKYLMHTNNEFTSMFCLSVVESVIAKRWLALSSNLKLEIKTCLWKYLMDKHKSVPLYIVNKTAKLIACIGRLDWPHFYPDFFSNIYQLIQSKNTSSLGLTLLETAIEELSTPRDDLSSTRKEELHKLLLNQIPQILSVLTNVMENTLDKHINVVTATPPPSPTHSQHPNPGGVFGNGADIINNAFELSLRRGLLDSAPHMDLDSLRISSQALSCISQLLAWLPLNQHQQISNTLLAAIFVCATFGCSVKQSLSKDLDVSQLGILAMNCINEIMSKNCISSDSTDFFYHLFQNTFHLLQTLIKEDGEISLIDNLQDDYVSKFTEFLRLFVGGHFPRYESHQSFPTVEFLALLFQFTFKQTSCERFLASLEIWSLFVDFVISRKKQRELSHGVDILEKYKTTLVSLLTQITYKFQFKLNYMILEELDNECLDDDCETEWQKFVNQSIEIIAKISDLLPSETYEIISSCLEENLNNFIGLEYFVSKDANGISHKLEIVGENDIRNLHCTMRDLSTSLKITGRLAVNFTSEFFNERFVIAKNLVEKLLHITVYSCRMKFYALQMCSSSLMADFEEVGSQLFATMKAYTYWLSQYGNEPAFNKNDDFIIMVTTLINQCIEVVCQSTPVLHPPIVVHSALLCLQSISVTVKPRFMLNLDSIKVLYSTVCNSVAFNITGAIHQKCLTLPLEIDDEYLLCNIISNIFLLPWINIGDAGQDWDERSRHHNMFIHSLVEPLFRITKSNHTFLNAPMQSDFKLILKRTLALLTNLVYNHSESPTRSKQLLFTGLRETIEQCISLLPLYLPHMDTGEQLLTFLFAAFEVLQNQIRIQLVEKTVNSMMALFAEANVAGTVLNSLQGNRLMKKFFKIFSLIAQQPGAMYKALLPSMLSLALNQLYPQISQSSSPDVPKSFYQFLHNFLLNNFKYFFKSNLLNSNRSQINDMTKGETDHEEEFMRIMQAYGQSFLSPDITLFKQNLESMENLNFRFKLYHKEVFRRNLLKQFLTLFMQTLVSKTHDILNDEISNVIYNLASVDFNVFFHQFILEFLCISDGLNDNQRNVLATTIVRNFATDLPSFTQNVQKFVNDFRYYRLCNSSL</sequence>
<name>A0A443QTL7_9ACAR</name>
<accession>A0A443QTL7</accession>
<dbReference type="PANTHER" id="PTHR21452:SF4">
    <property type="entry name" value="EXPORTIN-6"/>
    <property type="match status" value="1"/>
</dbReference>
<dbReference type="PANTHER" id="PTHR21452">
    <property type="entry name" value="EXPORTIN-6"/>
    <property type="match status" value="1"/>
</dbReference>
<keyword evidence="6" id="KW-0653">Protein transport</keyword>
<dbReference type="EMBL" id="NCKU01004153">
    <property type="protein sequence ID" value="RWS06375.1"/>
    <property type="molecule type" value="Genomic_DNA"/>
</dbReference>
<dbReference type="GO" id="GO:0005634">
    <property type="term" value="C:nucleus"/>
    <property type="evidence" value="ECO:0007669"/>
    <property type="project" value="UniProtKB-SubCell"/>
</dbReference>
<dbReference type="STRING" id="1965070.A0A443QTL7"/>
<comment type="caution">
    <text evidence="10">The sequence shown here is derived from an EMBL/GenBank/DDBJ whole genome shotgun (WGS) entry which is preliminary data.</text>
</comment>
<dbReference type="GO" id="GO:0005049">
    <property type="term" value="F:nuclear export signal receptor activity"/>
    <property type="evidence" value="ECO:0007669"/>
    <property type="project" value="InterPro"/>
</dbReference>
<dbReference type="AlphaFoldDB" id="A0A443QTL7"/>
<evidence type="ECO:0000256" key="6">
    <source>
        <dbReference type="ARBA" id="ARBA00022927"/>
    </source>
</evidence>
<dbReference type="Gene3D" id="1.25.10.10">
    <property type="entry name" value="Leucine-rich Repeat Variant"/>
    <property type="match status" value="1"/>
</dbReference>
<keyword evidence="7" id="KW-0539">Nucleus</keyword>
<evidence type="ECO:0000256" key="1">
    <source>
        <dbReference type="ARBA" id="ARBA00004123"/>
    </source>
</evidence>
<evidence type="ECO:0000256" key="3">
    <source>
        <dbReference type="ARBA" id="ARBA00009466"/>
    </source>
</evidence>
<dbReference type="Pfam" id="PF08389">
    <property type="entry name" value="Xpo1"/>
    <property type="match status" value="1"/>
</dbReference>
<evidence type="ECO:0000256" key="4">
    <source>
        <dbReference type="ARBA" id="ARBA00022448"/>
    </source>
</evidence>
<dbReference type="InterPro" id="IPR040016">
    <property type="entry name" value="XPO6"/>
</dbReference>
<comment type="similarity">
    <text evidence="3">Belongs to the exportin family.</text>
</comment>
<organism evidence="10 12">
    <name type="scientific">Dinothrombium tinctorium</name>
    <dbReference type="NCBI Taxonomy" id="1965070"/>
    <lineage>
        <taxon>Eukaryota</taxon>
        <taxon>Metazoa</taxon>
        <taxon>Ecdysozoa</taxon>
        <taxon>Arthropoda</taxon>
        <taxon>Chelicerata</taxon>
        <taxon>Arachnida</taxon>
        <taxon>Acari</taxon>
        <taxon>Acariformes</taxon>
        <taxon>Trombidiformes</taxon>
        <taxon>Prostigmata</taxon>
        <taxon>Anystina</taxon>
        <taxon>Parasitengona</taxon>
        <taxon>Trombidioidea</taxon>
        <taxon>Trombidiidae</taxon>
        <taxon>Dinothrombium</taxon>
    </lineage>
</organism>
<evidence type="ECO:0000256" key="5">
    <source>
        <dbReference type="ARBA" id="ARBA00022490"/>
    </source>
</evidence>
<feature type="domain" description="Exportin-1/Importin-beta-like" evidence="9">
    <location>
        <begin position="110"/>
        <end position="291"/>
    </location>
</feature>
<dbReference type="Proteomes" id="UP000285301">
    <property type="component" value="Unassembled WGS sequence"/>
</dbReference>
<evidence type="ECO:0000313" key="10">
    <source>
        <dbReference type="EMBL" id="RWS06375.1"/>
    </source>
</evidence>
<dbReference type="InterPro" id="IPR001494">
    <property type="entry name" value="Importin-beta_N"/>
</dbReference>
<keyword evidence="12" id="KW-1185">Reference proteome</keyword>
<reference evidence="10" key="2">
    <citation type="submission" date="2018-11" db="EMBL/GenBank/DDBJ databases">
        <title>Trombidioid mite genomics.</title>
        <authorList>
            <person name="Dong X."/>
        </authorList>
    </citation>
    <scope>NUCLEOTIDE SEQUENCE</scope>
    <source>
        <strain evidence="10">UoL-WK</strain>
    </source>
</reference>